<dbReference type="PANTHER" id="PTHR43466:SF1">
    <property type="entry name" value="2-OXO-4-HYDROXY-4-CARBOXY-5-UREIDOIMIDAZOLINE DECARBOXYLASE-RELATED"/>
    <property type="match status" value="1"/>
</dbReference>
<dbReference type="RefSeq" id="XP_007512031.1">
    <property type="nucleotide sequence ID" value="XM_007511969.1"/>
</dbReference>
<evidence type="ECO:0000259" key="8">
    <source>
        <dbReference type="Pfam" id="PF00576"/>
    </source>
</evidence>
<dbReference type="GO" id="GO:0006144">
    <property type="term" value="P:purine nucleobase metabolic process"/>
    <property type="evidence" value="ECO:0007669"/>
    <property type="project" value="UniProtKB-KW"/>
</dbReference>
<keyword evidence="7" id="KW-0456">Lyase</keyword>
<evidence type="ECO:0000256" key="5">
    <source>
        <dbReference type="ARBA" id="ARBA00022793"/>
    </source>
</evidence>
<keyword evidence="5" id="KW-0210">Decarboxylase</keyword>
<dbReference type="GO" id="GO:0033971">
    <property type="term" value="F:hydroxyisourate hydrolase activity"/>
    <property type="evidence" value="ECO:0007669"/>
    <property type="project" value="UniProtKB-EC"/>
</dbReference>
<dbReference type="Gene3D" id="1.10.3330.10">
    <property type="entry name" value="Oxo-4-hydroxy-4-carboxy-5-ureidoimidazoline decarboxylase"/>
    <property type="match status" value="1"/>
</dbReference>
<name>K8FHS4_9CHLO</name>
<dbReference type="InterPro" id="IPR023418">
    <property type="entry name" value="Thyroxine_BS"/>
</dbReference>
<dbReference type="InterPro" id="IPR023416">
    <property type="entry name" value="Transthyretin/HIU_hydrolase_d"/>
</dbReference>
<keyword evidence="11" id="KW-1185">Reference proteome</keyword>
<keyword evidence="4" id="KW-0659">Purine metabolism</keyword>
<dbReference type="SUPFAM" id="SSF158694">
    <property type="entry name" value="UraD-Like"/>
    <property type="match status" value="1"/>
</dbReference>
<dbReference type="PROSITE" id="PS00768">
    <property type="entry name" value="TRANSTHYRETIN_1"/>
    <property type="match status" value="1"/>
</dbReference>
<dbReference type="STRING" id="41875.K8FHS4"/>
<dbReference type="GO" id="GO:0051997">
    <property type="term" value="F:2-oxo-4-hydroxy-4-carboxy-5-ureidoimidazoline decarboxylase activity"/>
    <property type="evidence" value="ECO:0007669"/>
    <property type="project" value="UniProtKB-EC"/>
</dbReference>
<dbReference type="GeneID" id="19014575"/>
<evidence type="ECO:0000259" key="9">
    <source>
        <dbReference type="Pfam" id="PF09349"/>
    </source>
</evidence>
<evidence type="ECO:0000256" key="3">
    <source>
        <dbReference type="ARBA" id="ARBA00004754"/>
    </source>
</evidence>
<evidence type="ECO:0000256" key="2">
    <source>
        <dbReference type="ARBA" id="ARBA00001163"/>
    </source>
</evidence>
<evidence type="ECO:0000256" key="4">
    <source>
        <dbReference type="ARBA" id="ARBA00022631"/>
    </source>
</evidence>
<comment type="pathway">
    <text evidence="3">Purine metabolism; urate degradation; (S)-allantoin from urate: step 3/3.</text>
</comment>
<dbReference type="InterPro" id="IPR018020">
    <property type="entry name" value="OHCU_decarboxylase"/>
</dbReference>
<dbReference type="OrthoDB" id="10265230at2759"/>
<dbReference type="Pfam" id="PF09349">
    <property type="entry name" value="OHCU_decarbox"/>
    <property type="match status" value="1"/>
</dbReference>
<reference evidence="10 11" key="1">
    <citation type="submission" date="2011-10" db="EMBL/GenBank/DDBJ databases">
        <authorList>
            <person name="Genoscope - CEA"/>
        </authorList>
    </citation>
    <scope>NUCLEOTIDE SEQUENCE [LARGE SCALE GENOMIC DNA]</scope>
    <source>
        <strain evidence="10 11">RCC 1105</strain>
    </source>
</reference>
<dbReference type="PANTHER" id="PTHR43466">
    <property type="entry name" value="2-OXO-4-HYDROXY-4-CARBOXY-5-UREIDOIMIDAZOLINE DECARBOXYLASE-RELATED"/>
    <property type="match status" value="1"/>
</dbReference>
<evidence type="ECO:0000256" key="6">
    <source>
        <dbReference type="ARBA" id="ARBA00022801"/>
    </source>
</evidence>
<feature type="domain" description="Oxo-4-hydroxy-4-carboxy-5-ureidoimidazoline decarboxylase" evidence="9">
    <location>
        <begin position="11"/>
        <end position="187"/>
    </location>
</feature>
<dbReference type="GO" id="GO:0019628">
    <property type="term" value="P:urate catabolic process"/>
    <property type="evidence" value="ECO:0007669"/>
    <property type="project" value="TreeGrafter"/>
</dbReference>
<dbReference type="KEGG" id="bpg:Bathy07g00850"/>
<sequence length="343" mass="38169">MSSSVVDFHSLSREELCRLFSQCCSSTEFASRLADCCCASSNSSSSNSHVKAKQIMQKSMPALVHAAREIWYDLNPSRDWEEAFRGHPRIGDDPVKLKEKFPSSSGDWAMGEQSNAMATATEETLRELGEMNVKYEQKFGRIFIICATGVSAEFVLANVKDRMENSPWAEMMVAAREQMKITELRLKKLNLSFGDGNGKASSSMKKRVKVLNEQTIISSSAANSEKKKSPITTHVLDTALGKPAEGIKVTLNNRSSAAPWISKEGYTDADGRVTDLMGGDDTLFAGDYELVFHVQEYVRMTTGQKSFYPECPIRFTVFSGRTKEHYHVPLLLNPFGYGTYRGS</sequence>
<organism evidence="10 11">
    <name type="scientific">Bathycoccus prasinos</name>
    <dbReference type="NCBI Taxonomy" id="41875"/>
    <lineage>
        <taxon>Eukaryota</taxon>
        <taxon>Viridiplantae</taxon>
        <taxon>Chlorophyta</taxon>
        <taxon>Mamiellophyceae</taxon>
        <taxon>Mamiellales</taxon>
        <taxon>Bathycoccaceae</taxon>
        <taxon>Bathycoccus</taxon>
    </lineage>
</organism>
<dbReference type="InterPro" id="IPR036817">
    <property type="entry name" value="Transthyretin/HIU_hydrolase_sf"/>
</dbReference>
<dbReference type="GO" id="GO:0005777">
    <property type="term" value="C:peroxisome"/>
    <property type="evidence" value="ECO:0007669"/>
    <property type="project" value="TreeGrafter"/>
</dbReference>
<dbReference type="AlphaFoldDB" id="K8FHS4"/>
<proteinExistence type="predicted"/>
<comment type="catalytic activity">
    <reaction evidence="1">
        <text>5-hydroxyisourate + H2O = 5-hydroxy-2-oxo-4-ureido-2,5-dihydro-1H-imidazole-5-carboxylate + H(+)</text>
        <dbReference type="Rhea" id="RHEA:23736"/>
        <dbReference type="ChEBI" id="CHEBI:15377"/>
        <dbReference type="ChEBI" id="CHEBI:15378"/>
        <dbReference type="ChEBI" id="CHEBI:18072"/>
        <dbReference type="ChEBI" id="CHEBI:58639"/>
        <dbReference type="EC" id="3.5.2.17"/>
    </reaction>
</comment>
<dbReference type="eggNOG" id="KOG3006">
    <property type="taxonomic scope" value="Eukaryota"/>
</dbReference>
<dbReference type="InterPro" id="IPR014306">
    <property type="entry name" value="Hydroxyisourate_hydrolase"/>
</dbReference>
<dbReference type="CDD" id="cd05822">
    <property type="entry name" value="TLP_HIUase"/>
    <property type="match status" value="1"/>
</dbReference>
<dbReference type="NCBIfam" id="TIGR02962">
    <property type="entry name" value="hdxy_isourate"/>
    <property type="match status" value="1"/>
</dbReference>
<evidence type="ECO:0000313" key="10">
    <source>
        <dbReference type="EMBL" id="CCO66119.1"/>
    </source>
</evidence>
<keyword evidence="6" id="KW-0378">Hydrolase</keyword>
<dbReference type="InterPro" id="IPR036778">
    <property type="entry name" value="OHCU_decarboxylase_sf"/>
</dbReference>
<dbReference type="Gene3D" id="2.60.40.180">
    <property type="entry name" value="Transthyretin/hydroxyisourate hydrolase domain"/>
    <property type="match status" value="1"/>
</dbReference>
<accession>K8FHS4</accession>
<evidence type="ECO:0000256" key="7">
    <source>
        <dbReference type="ARBA" id="ARBA00023239"/>
    </source>
</evidence>
<evidence type="ECO:0000256" key="1">
    <source>
        <dbReference type="ARBA" id="ARBA00001043"/>
    </source>
</evidence>
<comment type="catalytic activity">
    <reaction evidence="2">
        <text>5-hydroxy-2-oxo-4-ureido-2,5-dihydro-1H-imidazole-5-carboxylate + H(+) = (S)-allantoin + CO2</text>
        <dbReference type="Rhea" id="RHEA:26301"/>
        <dbReference type="ChEBI" id="CHEBI:15378"/>
        <dbReference type="ChEBI" id="CHEBI:15678"/>
        <dbReference type="ChEBI" id="CHEBI:16526"/>
        <dbReference type="ChEBI" id="CHEBI:58639"/>
        <dbReference type="EC" id="4.1.1.97"/>
    </reaction>
</comment>
<evidence type="ECO:0000313" key="11">
    <source>
        <dbReference type="Proteomes" id="UP000198341"/>
    </source>
</evidence>
<feature type="domain" description="Transthyretin/hydroxyisourate hydrolase" evidence="8">
    <location>
        <begin position="231"/>
        <end position="342"/>
    </location>
</feature>
<dbReference type="SUPFAM" id="SSF49472">
    <property type="entry name" value="Transthyretin (synonym: prealbumin)"/>
    <property type="match status" value="1"/>
</dbReference>
<dbReference type="EMBL" id="FO082272">
    <property type="protein sequence ID" value="CCO66119.1"/>
    <property type="molecule type" value="Genomic_DNA"/>
</dbReference>
<dbReference type="Proteomes" id="UP000198341">
    <property type="component" value="Chromosome 7"/>
</dbReference>
<protein>
    <submittedName>
        <fullName evidence="10">OHCU decarboxylase</fullName>
    </submittedName>
</protein>
<gene>
    <name evidence="10" type="ORF">Bathy07g00850</name>
</gene>
<dbReference type="Pfam" id="PF00576">
    <property type="entry name" value="Transthyretin"/>
    <property type="match status" value="1"/>
</dbReference>